<evidence type="ECO:0000256" key="1">
    <source>
        <dbReference type="SAM" id="MobiDB-lite"/>
    </source>
</evidence>
<dbReference type="WBParaSite" id="jg4635">
    <property type="protein sequence ID" value="jg4635"/>
    <property type="gene ID" value="jg4635"/>
</dbReference>
<dbReference type="CDD" id="cd00118">
    <property type="entry name" value="LysM"/>
    <property type="match status" value="1"/>
</dbReference>
<dbReference type="SUPFAM" id="SSF54106">
    <property type="entry name" value="LysM domain"/>
    <property type="match status" value="1"/>
</dbReference>
<dbReference type="PANTHER" id="PTHR20932:SF13">
    <property type="entry name" value="LD36653P"/>
    <property type="match status" value="1"/>
</dbReference>
<evidence type="ECO:0000259" key="2">
    <source>
        <dbReference type="PROSITE" id="PS51782"/>
    </source>
</evidence>
<dbReference type="PROSITE" id="PS51782">
    <property type="entry name" value="LYSM"/>
    <property type="match status" value="1"/>
</dbReference>
<dbReference type="InterPro" id="IPR018392">
    <property type="entry name" value="LysM"/>
</dbReference>
<organism evidence="3 4">
    <name type="scientific">Ditylenchus dipsaci</name>
    <dbReference type="NCBI Taxonomy" id="166011"/>
    <lineage>
        <taxon>Eukaryota</taxon>
        <taxon>Metazoa</taxon>
        <taxon>Ecdysozoa</taxon>
        <taxon>Nematoda</taxon>
        <taxon>Chromadorea</taxon>
        <taxon>Rhabditida</taxon>
        <taxon>Tylenchina</taxon>
        <taxon>Tylenchomorpha</taxon>
        <taxon>Sphaerularioidea</taxon>
        <taxon>Anguinidae</taxon>
        <taxon>Anguininae</taxon>
        <taxon>Ditylenchus</taxon>
    </lineage>
</organism>
<feature type="region of interest" description="Disordered" evidence="1">
    <location>
        <begin position="1"/>
        <end position="67"/>
    </location>
</feature>
<reference evidence="4" key="1">
    <citation type="submission" date="2022-11" db="UniProtKB">
        <authorList>
            <consortium name="WormBaseParasite"/>
        </authorList>
    </citation>
    <scope>IDENTIFICATION</scope>
</reference>
<feature type="domain" description="LysM" evidence="2">
    <location>
        <begin position="69"/>
        <end position="113"/>
    </location>
</feature>
<feature type="compositionally biased region" description="Low complexity" evidence="1">
    <location>
        <begin position="56"/>
        <end position="65"/>
    </location>
</feature>
<dbReference type="InterPro" id="IPR036779">
    <property type="entry name" value="LysM_dom_sf"/>
</dbReference>
<keyword evidence="3" id="KW-1185">Reference proteome</keyword>
<evidence type="ECO:0000313" key="4">
    <source>
        <dbReference type="WBParaSite" id="jg4635"/>
    </source>
</evidence>
<sequence>MHEKRTAVSIHSAGSSFDDHLNPDHIELRSRTKATSGNNIGGGWRRDDDSPTNPLNGNSSFSSSNRVVVDHQIQPDETLTSIALLYSVQAREIKRANNLVADQDIFGLPSIRIPVSLHQHCNKPSSSSPNSVVPEVKQNWGIT</sequence>
<dbReference type="Proteomes" id="UP000887574">
    <property type="component" value="Unplaced"/>
</dbReference>
<feature type="compositionally biased region" description="Basic and acidic residues" evidence="1">
    <location>
        <begin position="17"/>
        <end position="30"/>
    </location>
</feature>
<name>A0A915EBN9_9BILA</name>
<accession>A0A915EBN9</accession>
<dbReference type="Pfam" id="PF01476">
    <property type="entry name" value="LysM"/>
    <property type="match status" value="1"/>
</dbReference>
<dbReference type="InterPro" id="IPR045030">
    <property type="entry name" value="LYSM1-4"/>
</dbReference>
<dbReference type="Gene3D" id="3.10.350.10">
    <property type="entry name" value="LysM domain"/>
    <property type="match status" value="1"/>
</dbReference>
<evidence type="ECO:0000313" key="3">
    <source>
        <dbReference type="Proteomes" id="UP000887574"/>
    </source>
</evidence>
<protein>
    <submittedName>
        <fullName evidence="4">LysM domain-containing protein</fullName>
    </submittedName>
</protein>
<dbReference type="AlphaFoldDB" id="A0A915EBN9"/>
<proteinExistence type="predicted"/>
<dbReference type="PANTHER" id="PTHR20932">
    <property type="entry name" value="LYSM AND PUTATIVE PEPTIDOGLYCAN-BINDING DOMAIN-CONTAINING PROTEIN"/>
    <property type="match status" value="1"/>
</dbReference>